<accession>T0Y0T6</accession>
<dbReference type="PIRSF" id="PIRSF000193">
    <property type="entry name" value="Pyrrol-5-carb_rd"/>
    <property type="match status" value="1"/>
</dbReference>
<keyword evidence="2" id="KW-0521">NADP</keyword>
<sequence length="269" mass="27215">FLGGGNMARALISGLLRGGVPSTDLRVAEPRAEARAELAQTFGIVTHADNPSAAHGAALWVLAVKPQILREVCVGLAPLAQSERPVVLSIAAGIRSAQVAQWLGGNIAVVRAMPNTPALLGAGATGLFANAQVAADGRALATRVMQAAGLHCWIEDEAQMDVVTALSGSGPAYFFLLAEALEAAAVAQGLPQDIAHTLTAQTCLGAGRMLREDGASAAELRQRVTSPGGTTAAALQAFAAGGFAELVAAALSAATQRGIDLSARAENTP</sequence>
<dbReference type="HAMAP" id="MF_01925">
    <property type="entry name" value="P5C_reductase"/>
    <property type="match status" value="1"/>
</dbReference>
<dbReference type="Pfam" id="PF14748">
    <property type="entry name" value="P5CR_dimer"/>
    <property type="match status" value="1"/>
</dbReference>
<dbReference type="InterPro" id="IPR036291">
    <property type="entry name" value="NAD(P)-bd_dom_sf"/>
</dbReference>
<dbReference type="EMBL" id="AUZZ01010764">
    <property type="protein sequence ID" value="EQD28706.1"/>
    <property type="molecule type" value="Genomic_DNA"/>
</dbReference>
<dbReference type="InterPro" id="IPR000304">
    <property type="entry name" value="Pyrroline-COOH_reductase"/>
</dbReference>
<dbReference type="FunFam" id="1.10.3730.10:FF:000001">
    <property type="entry name" value="Pyrroline-5-carboxylate reductase"/>
    <property type="match status" value="1"/>
</dbReference>
<evidence type="ECO:0000259" key="5">
    <source>
        <dbReference type="Pfam" id="PF14748"/>
    </source>
</evidence>
<proteinExistence type="inferred from homology"/>
<dbReference type="EC" id="1.-.-.-" evidence="6"/>
<dbReference type="GO" id="GO:0004735">
    <property type="term" value="F:pyrroline-5-carboxylate reductase activity"/>
    <property type="evidence" value="ECO:0007669"/>
    <property type="project" value="InterPro"/>
</dbReference>
<dbReference type="SUPFAM" id="SSF48179">
    <property type="entry name" value="6-phosphogluconate dehydrogenase C-terminal domain-like"/>
    <property type="match status" value="1"/>
</dbReference>
<dbReference type="NCBIfam" id="TIGR00112">
    <property type="entry name" value="proC"/>
    <property type="match status" value="1"/>
</dbReference>
<evidence type="ECO:0000256" key="2">
    <source>
        <dbReference type="ARBA" id="ARBA00022857"/>
    </source>
</evidence>
<feature type="domain" description="Pyrroline-5-carboxylate reductase catalytic N-terminal" evidence="4">
    <location>
        <begin position="1"/>
        <end position="93"/>
    </location>
</feature>
<dbReference type="GO" id="GO:0055129">
    <property type="term" value="P:L-proline biosynthetic process"/>
    <property type="evidence" value="ECO:0007669"/>
    <property type="project" value="TreeGrafter"/>
</dbReference>
<dbReference type="PANTHER" id="PTHR11645:SF0">
    <property type="entry name" value="PYRROLINE-5-CARBOXYLATE REDUCTASE 3"/>
    <property type="match status" value="1"/>
</dbReference>
<dbReference type="Gene3D" id="3.40.50.720">
    <property type="entry name" value="NAD(P)-binding Rossmann-like Domain"/>
    <property type="match status" value="1"/>
</dbReference>
<organism evidence="6">
    <name type="scientific">mine drainage metagenome</name>
    <dbReference type="NCBI Taxonomy" id="410659"/>
    <lineage>
        <taxon>unclassified sequences</taxon>
        <taxon>metagenomes</taxon>
        <taxon>ecological metagenomes</taxon>
    </lineage>
</organism>
<name>T0Y0T6_9ZZZZ</name>
<dbReference type="SUPFAM" id="SSF51735">
    <property type="entry name" value="NAD(P)-binding Rossmann-fold domains"/>
    <property type="match status" value="1"/>
</dbReference>
<protein>
    <submittedName>
        <fullName evidence="6">Pyrroline-5-carboxylate reductase</fullName>
        <ecNumber evidence="6">1.-.-.-</ecNumber>
    </submittedName>
</protein>
<evidence type="ECO:0000256" key="3">
    <source>
        <dbReference type="ARBA" id="ARBA00023002"/>
    </source>
</evidence>
<dbReference type="PANTHER" id="PTHR11645">
    <property type="entry name" value="PYRROLINE-5-CARBOXYLATE REDUCTASE"/>
    <property type="match status" value="1"/>
</dbReference>
<dbReference type="InterPro" id="IPR008927">
    <property type="entry name" value="6-PGluconate_DH-like_C_sf"/>
</dbReference>
<reference evidence="6" key="2">
    <citation type="journal article" date="2014" name="ISME J.">
        <title>Microbial stratification in low pH oxic and suboxic macroscopic growths along an acid mine drainage.</title>
        <authorList>
            <person name="Mendez-Garcia C."/>
            <person name="Mesa V."/>
            <person name="Sprenger R.R."/>
            <person name="Richter M."/>
            <person name="Diez M.S."/>
            <person name="Solano J."/>
            <person name="Bargiela R."/>
            <person name="Golyshina O.V."/>
            <person name="Manteca A."/>
            <person name="Ramos J.L."/>
            <person name="Gallego J.R."/>
            <person name="Llorente I."/>
            <person name="Martins Dos Santos V.A."/>
            <person name="Jensen O.N."/>
            <person name="Pelaez A.I."/>
            <person name="Sanchez J."/>
            <person name="Ferrer M."/>
        </authorList>
    </citation>
    <scope>NUCLEOTIDE SEQUENCE</scope>
</reference>
<gene>
    <name evidence="6" type="ORF">B2A_14800</name>
</gene>
<dbReference type="Gene3D" id="1.10.3730.10">
    <property type="entry name" value="ProC C-terminal domain-like"/>
    <property type="match status" value="1"/>
</dbReference>
<keyword evidence="3 6" id="KW-0560">Oxidoreductase</keyword>
<comment type="caution">
    <text evidence="6">The sequence shown here is derived from an EMBL/GenBank/DDBJ whole genome shotgun (WGS) entry which is preliminary data.</text>
</comment>
<feature type="non-terminal residue" evidence="6">
    <location>
        <position position="1"/>
    </location>
</feature>
<comment type="similarity">
    <text evidence="1">Belongs to the pyrroline-5-carboxylate reductase family.</text>
</comment>
<feature type="domain" description="Pyrroline-5-carboxylate reductase dimerisation" evidence="5">
    <location>
        <begin position="157"/>
        <end position="258"/>
    </location>
</feature>
<dbReference type="InterPro" id="IPR028939">
    <property type="entry name" value="P5C_Rdtase_cat_N"/>
</dbReference>
<reference evidence="6" key="1">
    <citation type="submission" date="2013-08" db="EMBL/GenBank/DDBJ databases">
        <authorList>
            <person name="Mendez C."/>
            <person name="Richter M."/>
            <person name="Ferrer M."/>
            <person name="Sanchez J."/>
        </authorList>
    </citation>
    <scope>NUCLEOTIDE SEQUENCE</scope>
</reference>
<dbReference type="InterPro" id="IPR029036">
    <property type="entry name" value="P5CR_dimer"/>
</dbReference>
<evidence type="ECO:0000313" key="6">
    <source>
        <dbReference type="EMBL" id="EQD28706.1"/>
    </source>
</evidence>
<evidence type="ECO:0000256" key="1">
    <source>
        <dbReference type="ARBA" id="ARBA00005525"/>
    </source>
</evidence>
<dbReference type="Pfam" id="PF03807">
    <property type="entry name" value="F420_oxidored"/>
    <property type="match status" value="1"/>
</dbReference>
<evidence type="ECO:0000259" key="4">
    <source>
        <dbReference type="Pfam" id="PF03807"/>
    </source>
</evidence>
<dbReference type="AlphaFoldDB" id="T0Y0T6"/>